<protein>
    <submittedName>
        <fullName evidence="2">HNH endonuclease</fullName>
    </submittedName>
</protein>
<dbReference type="Proteomes" id="UP000539350">
    <property type="component" value="Unassembled WGS sequence"/>
</dbReference>
<dbReference type="GO" id="GO:0004519">
    <property type="term" value="F:endonuclease activity"/>
    <property type="evidence" value="ECO:0007669"/>
    <property type="project" value="UniProtKB-KW"/>
</dbReference>
<keyword evidence="2" id="KW-0378">Hydrolase</keyword>
<reference evidence="2 3" key="1">
    <citation type="submission" date="2020-07" db="EMBL/GenBank/DDBJ databases">
        <title>Halieaceae bacterium, F7430, whole genome shotgun sequencing project.</title>
        <authorList>
            <person name="Jiang S."/>
            <person name="Liu Z.W."/>
            <person name="Du Z.J."/>
        </authorList>
    </citation>
    <scope>NUCLEOTIDE SEQUENCE [LARGE SCALE GENOMIC DNA]</scope>
    <source>
        <strain evidence="2 3">F7430</strain>
    </source>
</reference>
<evidence type="ECO:0000313" key="3">
    <source>
        <dbReference type="Proteomes" id="UP000539350"/>
    </source>
</evidence>
<evidence type="ECO:0000259" key="1">
    <source>
        <dbReference type="Pfam" id="PF13391"/>
    </source>
</evidence>
<keyword evidence="2" id="KW-0255">Endonuclease</keyword>
<feature type="domain" description="HNH nuclease" evidence="1">
    <location>
        <begin position="180"/>
        <end position="231"/>
    </location>
</feature>
<gene>
    <name evidence="2" type="ORF">H2508_01420</name>
</gene>
<organism evidence="2 3">
    <name type="scientific">Sediminihaliea albiluteola</name>
    <dbReference type="NCBI Taxonomy" id="2758564"/>
    <lineage>
        <taxon>Bacteria</taxon>
        <taxon>Pseudomonadati</taxon>
        <taxon>Pseudomonadota</taxon>
        <taxon>Gammaproteobacteria</taxon>
        <taxon>Cellvibrionales</taxon>
        <taxon>Halieaceae</taxon>
        <taxon>Sediminihaliea</taxon>
    </lineage>
</organism>
<evidence type="ECO:0000313" key="2">
    <source>
        <dbReference type="EMBL" id="MBA6411767.1"/>
    </source>
</evidence>
<dbReference type="EMBL" id="JACFXU010000013">
    <property type="protein sequence ID" value="MBA6411767.1"/>
    <property type="molecule type" value="Genomic_DNA"/>
</dbReference>
<name>A0A7W2TTQ2_9GAMM</name>
<dbReference type="Pfam" id="PF13391">
    <property type="entry name" value="HNH_2"/>
    <property type="match status" value="1"/>
</dbReference>
<dbReference type="InterPro" id="IPR003615">
    <property type="entry name" value="HNH_nuc"/>
</dbReference>
<proteinExistence type="predicted"/>
<dbReference type="RefSeq" id="WP_182168627.1">
    <property type="nucleotide sequence ID" value="NZ_JACFXU010000013.1"/>
</dbReference>
<accession>A0A7W2TTQ2</accession>
<dbReference type="Gene3D" id="3.90.1150.40">
    <property type="entry name" value="Protein of unknown function DUF2002"/>
    <property type="match status" value="1"/>
</dbReference>
<dbReference type="AlphaFoldDB" id="A0A7W2TTQ2"/>
<sequence length="289" mass="32632">MLNSAEITQSLDRLGFYVKAASEKIHSVHRDDIEYLFYIKRPEVNSKSGVVKKAPLVVHPDYLERIHAAKGYLYGIDPVTEDFFHSSNLKGFPTRIRTGKKPIQYGIAVNIEDEEALSRFVEWLGSPSDQVMPVASALDDIANAEAEFETASDTEKESIVKSRLGQGKFRDNLLNYWSECAVSGVTLPAFLRASHIKPWRDCTNAERLDTYNGLLLNTTLDAAFDRGFISFADDGRILISATLKDHAAELSISEQMSLKSVNELHRKYLDWHRRHVFDSENYQAASEAE</sequence>
<comment type="caution">
    <text evidence="2">The sequence shown here is derived from an EMBL/GenBank/DDBJ whole genome shotgun (WGS) entry which is preliminary data.</text>
</comment>
<keyword evidence="3" id="KW-1185">Reference proteome</keyword>
<keyword evidence="2" id="KW-0540">Nuclease</keyword>